<dbReference type="InterPro" id="IPR049050">
    <property type="entry name" value="nSTAND3"/>
</dbReference>
<evidence type="ECO:0000259" key="2">
    <source>
        <dbReference type="Pfam" id="PF20720"/>
    </source>
</evidence>
<comment type="caution">
    <text evidence="3">The sequence shown here is derived from an EMBL/GenBank/DDBJ whole genome shotgun (WGS) entry which is preliminary data.</text>
</comment>
<organism evidence="3 4">
    <name type="scientific">Shewanella surugensis</name>
    <dbReference type="NCBI Taxonomy" id="212020"/>
    <lineage>
        <taxon>Bacteria</taxon>
        <taxon>Pseudomonadati</taxon>
        <taxon>Pseudomonadota</taxon>
        <taxon>Gammaproteobacteria</taxon>
        <taxon>Alteromonadales</taxon>
        <taxon>Shewanellaceae</taxon>
        <taxon>Shewanella</taxon>
    </lineage>
</organism>
<evidence type="ECO:0000313" key="3">
    <source>
        <dbReference type="EMBL" id="MCL1126726.1"/>
    </source>
</evidence>
<sequence>MKDYDFSSLNDKEFELLSTDLLSCHLGCHVERFKTGRDAGVDGRFFSSDDNEVVIQCKHWLKSGLTALLRSITNTEIEKVRKLNPTRYIFVTSLTLSRVNKMKIKKLFSPFVKIESDVFGNEDLNDILAKNPLLEKKHYKLWMTSSNVLEAILNSAIIGRSKHKLQEIIDDSNHYVMTQNHTQAMEKLEKVHSIIITGAPGVGKTSLADQLCKFYTANNYEFCFIENSLNEAEEFYKENAKQIFYFDDFLGRNFILALGSHQDSHIISFIKRVERDSEKRFILTSRTNILNQGKRLSELFYINKVDKNEYELSITSLSSFDKAKILYNHIWFGKLDESYINEIYKEKRYLEIIKHNNFNPRIISFITDSHRLLSVPPENYWDHIENILSNPKDIWRHVFDVQIDELSRSITIAISLHGKAISEDTLKTLYYRLNSRKGIVNADKSYDAVVRLLVGALLNRLIISSDKVLYNLFNPSIADFVITNYLDDFNYIDELLFCLRTPQSIKNLQSLVGSKVISKKFYYKILESQIMRFSLESDEVRIDPYQLIILASFDNVSSLSDRTVNYIFRLADYCLDKEYFCLGSDYFEFFNLVFKSDLINCDDPRLLLQLEWWITSHKSSFDEFISLSKIISLVENFTYMFTSEFKKQYIEFFSKNITNDIIEEGIQLNIYGCDDFNDIDIDIEILSYIENKVLDLDIFFEKTELEEISYCCDIDAVIQSNIGSIESEELEHEVNRDMSNHITYHSDDIHDLFDRG</sequence>
<accession>A0ABT0LHX5</accession>
<keyword evidence="3" id="KW-0378">Hydrolase</keyword>
<dbReference type="Gene3D" id="3.40.50.300">
    <property type="entry name" value="P-loop containing nucleotide triphosphate hydrolases"/>
    <property type="match status" value="1"/>
</dbReference>
<evidence type="ECO:0000259" key="1">
    <source>
        <dbReference type="Pfam" id="PF04471"/>
    </source>
</evidence>
<dbReference type="Proteomes" id="UP001203423">
    <property type="component" value="Unassembled WGS sequence"/>
</dbReference>
<proteinExistence type="predicted"/>
<protein>
    <submittedName>
        <fullName evidence="3">Restriction endonuclease</fullName>
    </submittedName>
</protein>
<dbReference type="EMBL" id="JAKIKS010000103">
    <property type="protein sequence ID" value="MCL1126726.1"/>
    <property type="molecule type" value="Genomic_DNA"/>
</dbReference>
<keyword evidence="3" id="KW-0255">Endonuclease</keyword>
<dbReference type="Pfam" id="PF04471">
    <property type="entry name" value="Mrr_cat"/>
    <property type="match status" value="1"/>
</dbReference>
<dbReference type="GO" id="GO:0004519">
    <property type="term" value="F:endonuclease activity"/>
    <property type="evidence" value="ECO:0007669"/>
    <property type="project" value="UniProtKB-KW"/>
</dbReference>
<reference evidence="3 4" key="1">
    <citation type="submission" date="2022-01" db="EMBL/GenBank/DDBJ databases">
        <title>Whole genome-based taxonomy of the Shewanellaceae.</title>
        <authorList>
            <person name="Martin-Rodriguez A.J."/>
        </authorList>
    </citation>
    <scope>NUCLEOTIDE SEQUENCE [LARGE SCALE GENOMIC DNA]</scope>
    <source>
        <strain evidence="3 4">DSM 17177</strain>
    </source>
</reference>
<gene>
    <name evidence="3" type="ORF">L2764_20110</name>
</gene>
<dbReference type="InterPro" id="IPR007560">
    <property type="entry name" value="Restrct_endonuc_IV_Mrr"/>
</dbReference>
<dbReference type="InterPro" id="IPR027417">
    <property type="entry name" value="P-loop_NTPase"/>
</dbReference>
<dbReference type="RefSeq" id="WP_248942141.1">
    <property type="nucleotide sequence ID" value="NZ_JAKIKS010000103.1"/>
</dbReference>
<keyword evidence="3" id="KW-0540">Nuclease</keyword>
<dbReference type="SUPFAM" id="SSF52540">
    <property type="entry name" value="P-loop containing nucleoside triphosphate hydrolases"/>
    <property type="match status" value="1"/>
</dbReference>
<name>A0ABT0LHX5_9GAMM</name>
<evidence type="ECO:0000313" key="4">
    <source>
        <dbReference type="Proteomes" id="UP001203423"/>
    </source>
</evidence>
<feature type="domain" description="Restriction endonuclease type IV Mrr" evidence="1">
    <location>
        <begin position="8"/>
        <end position="82"/>
    </location>
</feature>
<keyword evidence="4" id="KW-1185">Reference proteome</keyword>
<dbReference type="Pfam" id="PF20720">
    <property type="entry name" value="nSTAND3"/>
    <property type="match status" value="1"/>
</dbReference>
<feature type="domain" description="Novel STAND NTPase 3" evidence="2">
    <location>
        <begin position="175"/>
        <end position="332"/>
    </location>
</feature>